<dbReference type="EMBL" id="FQXV01000002">
    <property type="protein sequence ID" value="SHH77154.1"/>
    <property type="molecule type" value="Genomic_DNA"/>
</dbReference>
<feature type="transmembrane region" description="Helical" evidence="1">
    <location>
        <begin position="222"/>
        <end position="240"/>
    </location>
</feature>
<dbReference type="STRING" id="1123282.SAMN02745823_00947"/>
<proteinExistence type="predicted"/>
<dbReference type="GO" id="GO:0140359">
    <property type="term" value="F:ABC-type transporter activity"/>
    <property type="evidence" value="ECO:0007669"/>
    <property type="project" value="InterPro"/>
</dbReference>
<dbReference type="GO" id="GO:0005886">
    <property type="term" value="C:plasma membrane"/>
    <property type="evidence" value="ECO:0007669"/>
    <property type="project" value="UniProtKB-SubCell"/>
</dbReference>
<keyword evidence="3" id="KW-1185">Reference proteome</keyword>
<evidence type="ECO:0000256" key="1">
    <source>
        <dbReference type="SAM" id="Phobius"/>
    </source>
</evidence>
<accession>A0A1M5VQ85</accession>
<feature type="transmembrane region" description="Helical" evidence="1">
    <location>
        <begin position="54"/>
        <end position="78"/>
    </location>
</feature>
<dbReference type="OrthoDB" id="9794512at2"/>
<dbReference type="Proteomes" id="UP000183995">
    <property type="component" value="Unassembled WGS sequence"/>
</dbReference>
<dbReference type="Pfam" id="PF12679">
    <property type="entry name" value="ABC2_membrane_2"/>
    <property type="match status" value="1"/>
</dbReference>
<evidence type="ECO:0000313" key="2">
    <source>
        <dbReference type="EMBL" id="SHH77154.1"/>
    </source>
</evidence>
<protein>
    <submittedName>
        <fullName evidence="2">ABC-2 type transport system permease protein</fullName>
    </submittedName>
</protein>
<feature type="transmembrane region" description="Helical" evidence="1">
    <location>
        <begin position="12"/>
        <end position="34"/>
    </location>
</feature>
<reference evidence="2 3" key="1">
    <citation type="submission" date="2016-11" db="EMBL/GenBank/DDBJ databases">
        <authorList>
            <person name="Jaros S."/>
            <person name="Januszkiewicz K."/>
            <person name="Wedrychowicz H."/>
        </authorList>
    </citation>
    <scope>NUCLEOTIDE SEQUENCE [LARGE SCALE GENOMIC DNA]</scope>
    <source>
        <strain evidence="2 3">DSM 10068</strain>
    </source>
</reference>
<dbReference type="AlphaFoldDB" id="A0A1M5VQ85"/>
<feature type="transmembrane region" description="Helical" evidence="1">
    <location>
        <begin position="276"/>
        <end position="294"/>
    </location>
</feature>
<dbReference type="RefSeq" id="WP_073076503.1">
    <property type="nucleotide sequence ID" value="NZ_FQXV01000002.1"/>
</dbReference>
<feature type="transmembrane region" description="Helical" evidence="1">
    <location>
        <begin position="113"/>
        <end position="131"/>
    </location>
</feature>
<feature type="transmembrane region" description="Helical" evidence="1">
    <location>
        <begin position="143"/>
        <end position="162"/>
    </location>
</feature>
<keyword evidence="1" id="KW-0472">Membrane</keyword>
<evidence type="ECO:0000313" key="3">
    <source>
        <dbReference type="Proteomes" id="UP000183995"/>
    </source>
</evidence>
<gene>
    <name evidence="2" type="ORF">SAMN02745823_00947</name>
</gene>
<feature type="transmembrane region" description="Helical" evidence="1">
    <location>
        <begin position="168"/>
        <end position="190"/>
    </location>
</feature>
<keyword evidence="1" id="KW-0812">Transmembrane</keyword>
<name>A0A1M5VQ85_9FIRM</name>
<organism evidence="2 3">
    <name type="scientific">Sporobacter termitidis DSM 10068</name>
    <dbReference type="NCBI Taxonomy" id="1123282"/>
    <lineage>
        <taxon>Bacteria</taxon>
        <taxon>Bacillati</taxon>
        <taxon>Bacillota</taxon>
        <taxon>Clostridia</taxon>
        <taxon>Eubacteriales</taxon>
        <taxon>Oscillospiraceae</taxon>
        <taxon>Sporobacter</taxon>
    </lineage>
</organism>
<feature type="transmembrane region" description="Helical" evidence="1">
    <location>
        <begin position="197"/>
        <end position="216"/>
    </location>
</feature>
<keyword evidence="1" id="KW-1133">Transmembrane helix</keyword>
<sequence length="300" mass="32646">MKAVYKRELASYFNSMIGYVYIFIVLIFIALMFTLNNMIASYSNSAQQTGGYPYFAGALSSSIIILVFAVPILTMKSIADERRLKTDQMLLTYPVKVSSVITGKYFAMVTVYAIPLLISCLCPLVISWITAGGGSFLIDYSTILAMIFLGGLFVAIGMFISSLTESQVIAAVVTMGIFLLMFFWSGLVGYIPESSTATFVGFMIILAAILLILHHLAHSTTLTAIVGAVGGAGLIALYILDKAILNGLLKKFLGLFSITDSIGNFASYYVFDLKGLLLFASVAALFVFLTVQSVQKRRWS</sequence>